<organism evidence="3 4">
    <name type="scientific">Phreatobacter stygius</name>
    <dbReference type="NCBI Taxonomy" id="1940610"/>
    <lineage>
        <taxon>Bacteria</taxon>
        <taxon>Pseudomonadati</taxon>
        <taxon>Pseudomonadota</taxon>
        <taxon>Alphaproteobacteria</taxon>
        <taxon>Hyphomicrobiales</taxon>
        <taxon>Phreatobacteraceae</taxon>
        <taxon>Phreatobacter</taxon>
    </lineage>
</organism>
<dbReference type="InterPro" id="IPR028098">
    <property type="entry name" value="Glyco_trans_4-like_N"/>
</dbReference>
<feature type="domain" description="Glycosyltransferase subfamily 4-like N-terminal" evidence="2">
    <location>
        <begin position="33"/>
        <end position="140"/>
    </location>
</feature>
<evidence type="ECO:0000259" key="2">
    <source>
        <dbReference type="Pfam" id="PF13439"/>
    </source>
</evidence>
<keyword evidence="3" id="KW-0808">Transferase</keyword>
<dbReference type="EMBL" id="CP039690">
    <property type="protein sequence ID" value="QCI63374.1"/>
    <property type="molecule type" value="Genomic_DNA"/>
</dbReference>
<dbReference type="OrthoDB" id="9801573at2"/>
<evidence type="ECO:0000313" key="3">
    <source>
        <dbReference type="EMBL" id="QCI63374.1"/>
    </source>
</evidence>
<feature type="domain" description="Glycosyl transferase family 1" evidence="1">
    <location>
        <begin position="185"/>
        <end position="335"/>
    </location>
</feature>
<dbReference type="AlphaFoldDB" id="A0A4D7AQ62"/>
<dbReference type="PANTHER" id="PTHR12526:SF595">
    <property type="entry name" value="BLL5217 PROTEIN"/>
    <property type="match status" value="1"/>
</dbReference>
<dbReference type="InterPro" id="IPR001296">
    <property type="entry name" value="Glyco_trans_1"/>
</dbReference>
<dbReference type="PANTHER" id="PTHR12526">
    <property type="entry name" value="GLYCOSYLTRANSFERASE"/>
    <property type="match status" value="1"/>
</dbReference>
<protein>
    <submittedName>
        <fullName evidence="3">Glycosyltransferase family 4 protein</fullName>
    </submittedName>
</protein>
<dbReference type="Proteomes" id="UP000298781">
    <property type="component" value="Chromosome"/>
</dbReference>
<dbReference type="Gene3D" id="3.40.50.2000">
    <property type="entry name" value="Glycogen Phosphorylase B"/>
    <property type="match status" value="2"/>
</dbReference>
<gene>
    <name evidence="3" type="ORF">E8M01_03450</name>
</gene>
<evidence type="ECO:0000313" key="4">
    <source>
        <dbReference type="Proteomes" id="UP000298781"/>
    </source>
</evidence>
<accession>A0A4D7AQ62</accession>
<dbReference type="SUPFAM" id="SSF53756">
    <property type="entry name" value="UDP-Glycosyltransferase/glycogen phosphorylase"/>
    <property type="match status" value="1"/>
</dbReference>
<proteinExistence type="predicted"/>
<evidence type="ECO:0000259" key="1">
    <source>
        <dbReference type="Pfam" id="PF00534"/>
    </source>
</evidence>
<sequence>MARPRPGPRTRRCRLIRIAQIAPLTEAVPPTLYGGTERVISWLTEELVALGQDVTLFASGDSITSAKLEPIWPRALRLDGTVRDPNALHMMMIEQVCRRSHEFDLLHFHLDYYPFSLASRQPTPFITTLHGRLDLPEHQPVFATYSAIPLVSISNAQRRPIPRANWVATTHHGLPADLLRPQPVRPSYLAFLGRISPEKRVDRAIRIARRCGIPLKIAAKVDRADQDYFDETIRPLLAGAEVEFIGEIGDGQKSEFLSGAIALLMPIDWPEPFGLVMIEAMACGTPVVAFNRGSVPEIIEDGVTGFVVEDEASAAGAVHAAAALSRGTVRRRFEERFTARRMAQDYLQVYHGLIDHRRSQPRLVKA</sequence>
<dbReference type="CDD" id="cd03802">
    <property type="entry name" value="GT4_AviGT4-like"/>
    <property type="match status" value="1"/>
</dbReference>
<keyword evidence="4" id="KW-1185">Reference proteome</keyword>
<name>A0A4D7AQ62_9HYPH</name>
<reference evidence="3 4" key="1">
    <citation type="submission" date="2019-04" db="EMBL/GenBank/DDBJ databases">
        <title>Phreatobacter aquaticus sp. nov.</title>
        <authorList>
            <person name="Choi A."/>
        </authorList>
    </citation>
    <scope>NUCLEOTIDE SEQUENCE [LARGE SCALE GENOMIC DNA]</scope>
    <source>
        <strain evidence="3 4">KCTC 52518</strain>
    </source>
</reference>
<dbReference type="KEGG" id="pstg:E8M01_03450"/>
<dbReference type="GO" id="GO:0016757">
    <property type="term" value="F:glycosyltransferase activity"/>
    <property type="evidence" value="ECO:0007669"/>
    <property type="project" value="InterPro"/>
</dbReference>
<dbReference type="Pfam" id="PF00534">
    <property type="entry name" value="Glycos_transf_1"/>
    <property type="match status" value="1"/>
</dbReference>
<dbReference type="Pfam" id="PF13439">
    <property type="entry name" value="Glyco_transf_4"/>
    <property type="match status" value="1"/>
</dbReference>